<keyword evidence="2" id="KW-1185">Reference proteome</keyword>
<organism evidence="1 2">
    <name type="scientific">Actinacidiphila cocklensis</name>
    <dbReference type="NCBI Taxonomy" id="887465"/>
    <lineage>
        <taxon>Bacteria</taxon>
        <taxon>Bacillati</taxon>
        <taxon>Actinomycetota</taxon>
        <taxon>Actinomycetes</taxon>
        <taxon>Kitasatosporales</taxon>
        <taxon>Streptomycetaceae</taxon>
        <taxon>Actinacidiphila</taxon>
    </lineage>
</organism>
<name>A0A9W4DN33_9ACTN</name>
<proteinExistence type="predicted"/>
<sequence length="65" mass="7232">MVLKHPLLACFPNDPIADLGKHPMLESFRLGCLEEASFIEGDIDCKGLRVGKFVIHLLLGDLQKK</sequence>
<accession>A0A9W4DN33</accession>
<dbReference type="Proteomes" id="UP001152519">
    <property type="component" value="Unassembled WGS sequence"/>
</dbReference>
<protein>
    <submittedName>
        <fullName evidence="1">Uncharacterized protein</fullName>
    </submittedName>
</protein>
<dbReference type="EMBL" id="CAJSLV010000048">
    <property type="protein sequence ID" value="CAG6393127.1"/>
    <property type="molecule type" value="Genomic_DNA"/>
</dbReference>
<gene>
    <name evidence="1" type="ORF">SCOCK_20158</name>
</gene>
<evidence type="ECO:0000313" key="1">
    <source>
        <dbReference type="EMBL" id="CAG6393127.1"/>
    </source>
</evidence>
<dbReference type="AlphaFoldDB" id="A0A9W4DN33"/>
<comment type="caution">
    <text evidence="1">The sequence shown here is derived from an EMBL/GenBank/DDBJ whole genome shotgun (WGS) entry which is preliminary data.</text>
</comment>
<evidence type="ECO:0000313" key="2">
    <source>
        <dbReference type="Proteomes" id="UP001152519"/>
    </source>
</evidence>
<reference evidence="1" key="1">
    <citation type="submission" date="2021-05" db="EMBL/GenBank/DDBJ databases">
        <authorList>
            <person name="Arsene-Ploetze F."/>
        </authorList>
    </citation>
    <scope>NUCLEOTIDE SEQUENCE</scope>
    <source>
        <strain evidence="1">DSM 42138</strain>
    </source>
</reference>